<sequence>MHTEESFDGSYKADDMLRAAVTAGMRAVALTDHCDLGSPAFYDPFDIDVKRQRRKYDAVAPLFADRLDVRFGLELGQPNQQPEKAEQILRETEFDFVIGSLHNLRGERDFYFLDYHSLDVPALLSRYFDELIEMVEQDFDVLGHLSYPWRYLSEAGMKQPWENYEEQIRLIYRRLIETGRGIEINTSGLRMSMGVTMPDLPLVRLYRELGGEIVTIGSDAHEPAHVGSGIRRGAALAREAGFSHIALYRGRKPQFVPITED</sequence>
<dbReference type="SUPFAM" id="SSF89550">
    <property type="entry name" value="PHP domain-like"/>
    <property type="match status" value="1"/>
</dbReference>
<comment type="caution">
    <text evidence="10">The sequence shown here is derived from an EMBL/GenBank/DDBJ whole genome shotgun (WGS) entry which is preliminary data.</text>
</comment>
<evidence type="ECO:0000256" key="5">
    <source>
        <dbReference type="ARBA" id="ARBA00022801"/>
    </source>
</evidence>
<evidence type="ECO:0000313" key="10">
    <source>
        <dbReference type="EMBL" id="MBC8535301.1"/>
    </source>
</evidence>
<evidence type="ECO:0000256" key="6">
    <source>
        <dbReference type="ARBA" id="ARBA00023102"/>
    </source>
</evidence>
<comment type="similarity">
    <text evidence="2 8">Belongs to the PHP hydrolase family. HisK subfamily.</text>
</comment>
<dbReference type="InterPro" id="IPR010140">
    <property type="entry name" value="Histidinol_P_phosphatase_HisJ"/>
</dbReference>
<dbReference type="RefSeq" id="WP_249298944.1">
    <property type="nucleotide sequence ID" value="NZ_JACRSP010000001.1"/>
</dbReference>
<comment type="catalytic activity">
    <reaction evidence="7 8">
        <text>L-histidinol phosphate + H2O = L-histidinol + phosphate</text>
        <dbReference type="Rhea" id="RHEA:14465"/>
        <dbReference type="ChEBI" id="CHEBI:15377"/>
        <dbReference type="ChEBI" id="CHEBI:43474"/>
        <dbReference type="ChEBI" id="CHEBI:57699"/>
        <dbReference type="ChEBI" id="CHEBI:57980"/>
        <dbReference type="EC" id="3.1.3.15"/>
    </reaction>
</comment>
<accession>A0A926DCI2</accession>
<dbReference type="EC" id="3.1.3.15" evidence="3 8"/>
<reference evidence="10" key="1">
    <citation type="submission" date="2020-08" db="EMBL/GenBank/DDBJ databases">
        <title>Genome public.</title>
        <authorList>
            <person name="Liu C."/>
            <person name="Sun Q."/>
        </authorList>
    </citation>
    <scope>NUCLEOTIDE SEQUENCE</scope>
    <source>
        <strain evidence="10">BX7</strain>
    </source>
</reference>
<dbReference type="NCBIfam" id="TIGR01856">
    <property type="entry name" value="hisJ_fam"/>
    <property type="match status" value="1"/>
</dbReference>
<gene>
    <name evidence="10" type="ORF">H8695_01130</name>
</gene>
<evidence type="ECO:0000259" key="9">
    <source>
        <dbReference type="Pfam" id="PF02811"/>
    </source>
</evidence>
<keyword evidence="5 8" id="KW-0378">Hydrolase</keyword>
<name>A0A926DCI2_9FIRM</name>
<dbReference type="PANTHER" id="PTHR21039:SF0">
    <property type="entry name" value="HISTIDINOL-PHOSPHATASE"/>
    <property type="match status" value="1"/>
</dbReference>
<dbReference type="GO" id="GO:0005737">
    <property type="term" value="C:cytoplasm"/>
    <property type="evidence" value="ECO:0007669"/>
    <property type="project" value="TreeGrafter"/>
</dbReference>
<evidence type="ECO:0000313" key="11">
    <source>
        <dbReference type="Proteomes" id="UP000620366"/>
    </source>
</evidence>
<dbReference type="Gene3D" id="3.20.20.140">
    <property type="entry name" value="Metal-dependent hydrolases"/>
    <property type="match status" value="1"/>
</dbReference>
<dbReference type="Proteomes" id="UP000620366">
    <property type="component" value="Unassembled WGS sequence"/>
</dbReference>
<feature type="domain" description="PHP" evidence="9">
    <location>
        <begin position="1"/>
        <end position="187"/>
    </location>
</feature>
<evidence type="ECO:0000256" key="1">
    <source>
        <dbReference type="ARBA" id="ARBA00004970"/>
    </source>
</evidence>
<dbReference type="AlphaFoldDB" id="A0A926DCI2"/>
<dbReference type="GO" id="GO:0004401">
    <property type="term" value="F:histidinol-phosphatase activity"/>
    <property type="evidence" value="ECO:0007669"/>
    <property type="project" value="UniProtKB-UniRule"/>
</dbReference>
<evidence type="ECO:0000256" key="2">
    <source>
        <dbReference type="ARBA" id="ARBA00009152"/>
    </source>
</evidence>
<dbReference type="InterPro" id="IPR016195">
    <property type="entry name" value="Pol/histidinol_Pase-like"/>
</dbReference>
<protein>
    <recommendedName>
        <fullName evidence="3 8">Histidinol-phosphatase</fullName>
        <shortName evidence="8">HolPase</shortName>
        <ecNumber evidence="3 8">3.1.3.15</ecNumber>
    </recommendedName>
</protein>
<dbReference type="PANTHER" id="PTHR21039">
    <property type="entry name" value="HISTIDINOL PHOSPHATASE-RELATED"/>
    <property type="match status" value="1"/>
</dbReference>
<dbReference type="InterPro" id="IPR004013">
    <property type="entry name" value="PHP_dom"/>
</dbReference>
<keyword evidence="11" id="KW-1185">Reference proteome</keyword>
<evidence type="ECO:0000256" key="3">
    <source>
        <dbReference type="ARBA" id="ARBA00013085"/>
    </source>
</evidence>
<proteinExistence type="inferred from homology"/>
<organism evidence="10 11">
    <name type="scientific">Feifania hominis</name>
    <dbReference type="NCBI Taxonomy" id="2763660"/>
    <lineage>
        <taxon>Bacteria</taxon>
        <taxon>Bacillati</taxon>
        <taxon>Bacillota</taxon>
        <taxon>Clostridia</taxon>
        <taxon>Eubacteriales</taxon>
        <taxon>Feifaniaceae</taxon>
        <taxon>Feifania</taxon>
    </lineage>
</organism>
<keyword evidence="4 8" id="KW-0028">Amino-acid biosynthesis</keyword>
<dbReference type="GO" id="GO:0000105">
    <property type="term" value="P:L-histidine biosynthetic process"/>
    <property type="evidence" value="ECO:0007669"/>
    <property type="project" value="UniProtKB-UniRule"/>
</dbReference>
<evidence type="ECO:0000256" key="7">
    <source>
        <dbReference type="ARBA" id="ARBA00049158"/>
    </source>
</evidence>
<keyword evidence="6 8" id="KW-0368">Histidine biosynthesis</keyword>
<dbReference type="EMBL" id="JACRSP010000001">
    <property type="protein sequence ID" value="MBC8535301.1"/>
    <property type="molecule type" value="Genomic_DNA"/>
</dbReference>
<evidence type="ECO:0000256" key="4">
    <source>
        <dbReference type="ARBA" id="ARBA00022605"/>
    </source>
</evidence>
<comment type="pathway">
    <text evidence="1 8">Amino-acid biosynthesis; L-histidine biosynthesis; L-histidine from 5-phospho-alpha-D-ribose 1-diphosphate: step 8/9.</text>
</comment>
<evidence type="ECO:0000256" key="8">
    <source>
        <dbReference type="RuleBase" id="RU366003"/>
    </source>
</evidence>
<dbReference type="Pfam" id="PF02811">
    <property type="entry name" value="PHP"/>
    <property type="match status" value="1"/>
</dbReference>